<protein>
    <recommendedName>
        <fullName evidence="4">Lipoprotein</fullName>
    </recommendedName>
</protein>
<organism evidence="2 3">
    <name type="scientific">Nitratidesulfovibrio liaohensis</name>
    <dbReference type="NCBI Taxonomy" id="2604158"/>
    <lineage>
        <taxon>Bacteria</taxon>
        <taxon>Pseudomonadati</taxon>
        <taxon>Thermodesulfobacteriota</taxon>
        <taxon>Desulfovibrionia</taxon>
        <taxon>Desulfovibrionales</taxon>
        <taxon>Desulfovibrionaceae</taxon>
        <taxon>Nitratidesulfovibrio</taxon>
    </lineage>
</organism>
<feature type="chain" id="PRO_5046055690" description="Lipoprotein" evidence="1">
    <location>
        <begin position="19"/>
        <end position="196"/>
    </location>
</feature>
<keyword evidence="3" id="KW-1185">Reference proteome</keyword>
<reference evidence="2" key="1">
    <citation type="submission" date="2023-09" db="EMBL/GenBank/DDBJ databases">
        <authorList>
            <consortium name="CW5 consortium"/>
            <person name="Lu C.-W."/>
        </authorList>
    </citation>
    <scope>NUCLEOTIDE SEQUENCE</scope>
    <source>
        <strain evidence="2">KPS</strain>
    </source>
</reference>
<accession>A0ABY9R1G2</accession>
<evidence type="ECO:0000313" key="3">
    <source>
        <dbReference type="Proteomes" id="UP001180616"/>
    </source>
</evidence>
<dbReference type="Proteomes" id="UP001180616">
    <property type="component" value="Chromosome"/>
</dbReference>
<dbReference type="EMBL" id="CP133659">
    <property type="protein sequence ID" value="WMW64380.1"/>
    <property type="molecule type" value="Genomic_DNA"/>
</dbReference>
<keyword evidence="1" id="KW-0732">Signal</keyword>
<feature type="signal peptide" evidence="1">
    <location>
        <begin position="1"/>
        <end position="18"/>
    </location>
</feature>
<sequence>MNRLAVLCLAVLTLSACAVPRQPTREELLDMRKAADAARVRVYAAPPERVLAAAGRVLEESDSDYRPAAQTENSTSYHRMWVLYLVLSGAIGQDNWKVTATPGAEGTRVDVVHWPGPQGAGIIPIMTGGGSETAYTIQPVLYTLFHERLAYMLGERDDWVSCKTAKERFRDDPDLKRQEPLHALCSFTTDKDTVPR</sequence>
<evidence type="ECO:0000313" key="2">
    <source>
        <dbReference type="EMBL" id="WMW64380.1"/>
    </source>
</evidence>
<evidence type="ECO:0000256" key="1">
    <source>
        <dbReference type="SAM" id="SignalP"/>
    </source>
</evidence>
<evidence type="ECO:0008006" key="4">
    <source>
        <dbReference type="Google" id="ProtNLM"/>
    </source>
</evidence>
<proteinExistence type="predicted"/>
<gene>
    <name evidence="2" type="ORF">KPS_002392</name>
</gene>
<name>A0ABY9R1G2_9BACT</name>
<dbReference type="PROSITE" id="PS51257">
    <property type="entry name" value="PROKAR_LIPOPROTEIN"/>
    <property type="match status" value="1"/>
</dbReference>
<dbReference type="RefSeq" id="WP_309540473.1">
    <property type="nucleotide sequence ID" value="NZ_CP133659.1"/>
</dbReference>